<evidence type="ECO:0000259" key="2">
    <source>
        <dbReference type="SMART" id="SM00822"/>
    </source>
</evidence>
<organism evidence="3 4">
    <name type="scientific">Priapulus caudatus</name>
    <name type="common">Priapulid worm</name>
    <dbReference type="NCBI Taxonomy" id="37621"/>
    <lineage>
        <taxon>Eukaryota</taxon>
        <taxon>Metazoa</taxon>
        <taxon>Ecdysozoa</taxon>
        <taxon>Scalidophora</taxon>
        <taxon>Priapulida</taxon>
        <taxon>Priapulimorpha</taxon>
        <taxon>Priapulimorphida</taxon>
        <taxon>Priapulidae</taxon>
        <taxon>Priapulus</taxon>
    </lineage>
</organism>
<dbReference type="InterPro" id="IPR020904">
    <property type="entry name" value="Sc_DH/Rdtase_CS"/>
</dbReference>
<evidence type="ECO:0000313" key="4">
    <source>
        <dbReference type="RefSeq" id="XP_014678448.1"/>
    </source>
</evidence>
<proteinExistence type="predicted"/>
<dbReference type="PANTHER" id="PTHR43975">
    <property type="entry name" value="ZGC:101858"/>
    <property type="match status" value="1"/>
</dbReference>
<dbReference type="SUPFAM" id="SSF51735">
    <property type="entry name" value="NAD(P)-binding Rossmann-fold domains"/>
    <property type="match status" value="1"/>
</dbReference>
<dbReference type="Pfam" id="PF13561">
    <property type="entry name" value="adh_short_C2"/>
    <property type="match status" value="1"/>
</dbReference>
<dbReference type="InterPro" id="IPR057326">
    <property type="entry name" value="KR_dom"/>
</dbReference>
<dbReference type="InterPro" id="IPR002347">
    <property type="entry name" value="SDR_fam"/>
</dbReference>
<dbReference type="SMART" id="SM00822">
    <property type="entry name" value="PKS_KR"/>
    <property type="match status" value="1"/>
</dbReference>
<dbReference type="GeneID" id="106818235"/>
<keyword evidence="3" id="KW-1185">Reference proteome</keyword>
<gene>
    <name evidence="4" type="primary">LOC106818235</name>
</gene>
<feature type="domain" description="Ketoreductase" evidence="2">
    <location>
        <begin position="7"/>
        <end position="191"/>
    </location>
</feature>
<reference evidence="4" key="1">
    <citation type="submission" date="2025-08" db="UniProtKB">
        <authorList>
            <consortium name="RefSeq"/>
        </authorList>
    </citation>
    <scope>IDENTIFICATION</scope>
</reference>
<dbReference type="PRINTS" id="PR00080">
    <property type="entry name" value="SDRFAMILY"/>
</dbReference>
<dbReference type="PRINTS" id="PR00081">
    <property type="entry name" value="GDHRDH"/>
</dbReference>
<sequence>MASLKGKVCMVTGASSGIGAATAIYFASLGAKLAITGRNTESLDDTKRKCIEEGLAENEVFISAGDLAVDADLERVFEECASYYNNTLDVLVNNAGIGVVASLLNTTMEMYDKQMNINTRSVFYLTRLAAPLLIKSKGTIVNVSSVNGLRSFPGLTAYCMSKSAIDQFTRCTALDLASTGVRCNAVNPGVIVTDIHKRGGMDEVAYAAFLERSKMTHALGRVGQADEVAKAISFFASDESSFITGATLPIDGGRHAMCPR</sequence>
<evidence type="ECO:0000256" key="1">
    <source>
        <dbReference type="ARBA" id="ARBA00023002"/>
    </source>
</evidence>
<accession>A0ABM1F1X7</accession>
<dbReference type="Proteomes" id="UP000695022">
    <property type="component" value="Unplaced"/>
</dbReference>
<evidence type="ECO:0000313" key="3">
    <source>
        <dbReference type="Proteomes" id="UP000695022"/>
    </source>
</evidence>
<keyword evidence="1" id="KW-0560">Oxidoreductase</keyword>
<dbReference type="RefSeq" id="XP_014678448.1">
    <property type="nucleotide sequence ID" value="XM_014822962.1"/>
</dbReference>
<name>A0ABM1F1X7_PRICU</name>
<protein>
    <submittedName>
        <fullName evidence="4">3-oxoacyl-[acyl-carrier-protein] reductase FabG-like isoform X1</fullName>
    </submittedName>
</protein>
<dbReference type="PANTHER" id="PTHR43975:SF2">
    <property type="entry name" value="EG:BACR7A4.14 PROTEIN-RELATED"/>
    <property type="match status" value="1"/>
</dbReference>
<dbReference type="Gene3D" id="3.40.50.720">
    <property type="entry name" value="NAD(P)-binding Rossmann-like Domain"/>
    <property type="match status" value="1"/>
</dbReference>
<dbReference type="InterPro" id="IPR036291">
    <property type="entry name" value="NAD(P)-bd_dom_sf"/>
</dbReference>
<dbReference type="PROSITE" id="PS00061">
    <property type="entry name" value="ADH_SHORT"/>
    <property type="match status" value="1"/>
</dbReference>